<sequence length="367" mass="40178">MSQVRQRSLAEALRAARTNAGSTPAPSTDGSGGGSRTPHSSSSSPARRRIVSTASIRSKPSSARLSPTAFDYFNDPAVLVSTPVEEGRESEFAEHLSYAFNYSADLVTILKSGSYKEKTGVSIDGDDSDTEFAVLLAALGHVLFPIAYTEVSKLLDLEHDFDFYHVTLNELIFTILPVVLRGTALALYHEAARCHPTDGRFALQRLRYAVEGVPDPDVDRFWVKLRATVIDETLDPTPQLAIIRSLGDKHARLHPDYGENKRVADLWHVLAASAKSTPYVTPLYLAVIRDLRGGTHFSFSSLCLRVRTTWREESAYATLSHTPQPPGGGYRPKAANDRPPQRTLSAPVHLAPSSPSVNGRPNHPALW</sequence>
<feature type="region of interest" description="Disordered" evidence="1">
    <location>
        <begin position="1"/>
        <end position="63"/>
    </location>
</feature>
<feature type="region of interest" description="Disordered" evidence="1">
    <location>
        <begin position="317"/>
        <end position="367"/>
    </location>
</feature>
<gene>
    <name evidence="2" type="ORF">CYMTET_40064</name>
</gene>
<dbReference type="AlphaFoldDB" id="A0AAE0F4Z4"/>
<keyword evidence="3" id="KW-1185">Reference proteome</keyword>
<feature type="compositionally biased region" description="Low complexity" evidence="1">
    <location>
        <begin position="36"/>
        <end position="45"/>
    </location>
</feature>
<proteinExistence type="predicted"/>
<comment type="caution">
    <text evidence="2">The sequence shown here is derived from an EMBL/GenBank/DDBJ whole genome shotgun (WGS) entry which is preliminary data.</text>
</comment>
<name>A0AAE0F4Z4_9CHLO</name>
<feature type="compositionally biased region" description="Polar residues" evidence="1">
    <location>
        <begin position="19"/>
        <end position="29"/>
    </location>
</feature>
<organism evidence="2 3">
    <name type="scientific">Cymbomonas tetramitiformis</name>
    <dbReference type="NCBI Taxonomy" id="36881"/>
    <lineage>
        <taxon>Eukaryota</taxon>
        <taxon>Viridiplantae</taxon>
        <taxon>Chlorophyta</taxon>
        <taxon>Pyramimonadophyceae</taxon>
        <taxon>Pyramimonadales</taxon>
        <taxon>Pyramimonadaceae</taxon>
        <taxon>Cymbomonas</taxon>
    </lineage>
</organism>
<accession>A0AAE0F4Z4</accession>
<protein>
    <submittedName>
        <fullName evidence="2">Uncharacterized protein</fullName>
    </submittedName>
</protein>
<feature type="compositionally biased region" description="Polar residues" evidence="1">
    <location>
        <begin position="52"/>
        <end position="63"/>
    </location>
</feature>
<dbReference type="EMBL" id="LGRX02026632">
    <property type="protein sequence ID" value="KAK3250555.1"/>
    <property type="molecule type" value="Genomic_DNA"/>
</dbReference>
<evidence type="ECO:0000313" key="3">
    <source>
        <dbReference type="Proteomes" id="UP001190700"/>
    </source>
</evidence>
<dbReference type="Proteomes" id="UP001190700">
    <property type="component" value="Unassembled WGS sequence"/>
</dbReference>
<evidence type="ECO:0000313" key="2">
    <source>
        <dbReference type="EMBL" id="KAK3250555.1"/>
    </source>
</evidence>
<reference evidence="2 3" key="1">
    <citation type="journal article" date="2015" name="Genome Biol. Evol.">
        <title>Comparative Genomics of a Bacterivorous Green Alga Reveals Evolutionary Causalities and Consequences of Phago-Mixotrophic Mode of Nutrition.</title>
        <authorList>
            <person name="Burns J.A."/>
            <person name="Paasch A."/>
            <person name="Narechania A."/>
            <person name="Kim E."/>
        </authorList>
    </citation>
    <scope>NUCLEOTIDE SEQUENCE [LARGE SCALE GENOMIC DNA]</scope>
    <source>
        <strain evidence="2 3">PLY_AMNH</strain>
    </source>
</reference>
<evidence type="ECO:0000256" key="1">
    <source>
        <dbReference type="SAM" id="MobiDB-lite"/>
    </source>
</evidence>